<evidence type="ECO:0000313" key="1">
    <source>
        <dbReference type="EMBL" id="CAC5411281.1"/>
    </source>
</evidence>
<dbReference type="Proteomes" id="UP000507470">
    <property type="component" value="Unassembled WGS sequence"/>
</dbReference>
<dbReference type="AlphaFoldDB" id="A0A6J8DUY1"/>
<reference evidence="1 2" key="1">
    <citation type="submission" date="2020-06" db="EMBL/GenBank/DDBJ databases">
        <authorList>
            <person name="Li R."/>
            <person name="Bekaert M."/>
        </authorList>
    </citation>
    <scope>NUCLEOTIDE SEQUENCE [LARGE SCALE GENOMIC DNA]</scope>
    <source>
        <strain evidence="2">wild</strain>
    </source>
</reference>
<dbReference type="OrthoDB" id="6411872at2759"/>
<proteinExistence type="predicted"/>
<dbReference type="EMBL" id="CACVKT020007840">
    <property type="protein sequence ID" value="CAC5411281.1"/>
    <property type="molecule type" value="Genomic_DNA"/>
</dbReference>
<accession>A0A6J8DUY1</accession>
<evidence type="ECO:0000313" key="2">
    <source>
        <dbReference type="Proteomes" id="UP000507470"/>
    </source>
</evidence>
<keyword evidence="2" id="KW-1185">Reference proteome</keyword>
<dbReference type="InterPro" id="IPR027417">
    <property type="entry name" value="P-loop_NTPase"/>
</dbReference>
<sequence length="331" mass="38555">MNTDQLECAIKFEIEMIKKICGVFASNEISYIHLQPSTGFIANTDVKQLPGKHWVPFYYNENKVLEIFDSFGYTLSQLSVYFNAFMTRYTFTSANKMQLQIHEKYSKRMFDWWNKESLLKFQSPTSIFIVGPSNSGKTVYTKNLLQNAEGMFQIPPSRIFYCYGVWQPIYDDMKKSIKNIEFYKGLPNMEAINEWGALGGHKILIFDDLMMAAENSTELLHLMTIGCHHFSISVIHILHNCFNKGKVMRSASLNCHYFILFRNYRDQLQVQALGKQIFPGKLKYFMDAYHSATLVKFRPIIIDLNPHTDKTYQLTTNRRVGQTPIVYKPLE</sequence>
<dbReference type="Gene3D" id="3.40.395.10">
    <property type="entry name" value="Adenoviral Proteinase, Chain A"/>
    <property type="match status" value="1"/>
</dbReference>
<protein>
    <submittedName>
        <fullName evidence="1">Uncharacterized protein</fullName>
    </submittedName>
</protein>
<gene>
    <name evidence="1" type="ORF">MCOR_44395</name>
</gene>
<name>A0A6J8DUY1_MYTCO</name>
<dbReference type="SUPFAM" id="SSF52540">
    <property type="entry name" value="P-loop containing nucleoside triphosphate hydrolases"/>
    <property type="match status" value="1"/>
</dbReference>
<organism evidence="1 2">
    <name type="scientific">Mytilus coruscus</name>
    <name type="common">Sea mussel</name>
    <dbReference type="NCBI Taxonomy" id="42192"/>
    <lineage>
        <taxon>Eukaryota</taxon>
        <taxon>Metazoa</taxon>
        <taxon>Spiralia</taxon>
        <taxon>Lophotrochozoa</taxon>
        <taxon>Mollusca</taxon>
        <taxon>Bivalvia</taxon>
        <taxon>Autobranchia</taxon>
        <taxon>Pteriomorphia</taxon>
        <taxon>Mytilida</taxon>
        <taxon>Mytiloidea</taxon>
        <taxon>Mytilidae</taxon>
        <taxon>Mytilinae</taxon>
        <taxon>Mytilus</taxon>
    </lineage>
</organism>